<dbReference type="Gene3D" id="2.20.110.10">
    <property type="entry name" value="Histone H3 K4-specific methyltransferase SET7/9 N-terminal domain"/>
    <property type="match status" value="1"/>
</dbReference>
<dbReference type="EMBL" id="JAKOGG010000010">
    <property type="protein sequence ID" value="MCS4557505.1"/>
    <property type="molecule type" value="Genomic_DNA"/>
</dbReference>
<evidence type="ECO:0000256" key="1">
    <source>
        <dbReference type="SAM" id="SignalP"/>
    </source>
</evidence>
<proteinExistence type="predicted"/>
<dbReference type="RefSeq" id="WP_238896984.1">
    <property type="nucleotide sequence ID" value="NZ_JAKOGG010000010.1"/>
</dbReference>
<evidence type="ECO:0000313" key="2">
    <source>
        <dbReference type="EMBL" id="MCS4557505.1"/>
    </source>
</evidence>
<dbReference type="Proteomes" id="UP001201549">
    <property type="component" value="Unassembled WGS sequence"/>
</dbReference>
<feature type="signal peptide" evidence="1">
    <location>
        <begin position="1"/>
        <end position="19"/>
    </location>
</feature>
<dbReference type="PANTHER" id="PTHR33706:SF1">
    <property type="entry name" value="TPR REPEAT PROTEIN"/>
    <property type="match status" value="1"/>
</dbReference>
<name>A0ABT2FPD1_9GAMM</name>
<comment type="caution">
    <text evidence="2">The sequence shown here is derived from an EMBL/GenBank/DDBJ whole genome shotgun (WGS) entry which is preliminary data.</text>
</comment>
<keyword evidence="1" id="KW-0732">Signal</keyword>
<feature type="chain" id="PRO_5047490337" description="MORN repeat variant" evidence="1">
    <location>
        <begin position="20"/>
        <end position="748"/>
    </location>
</feature>
<reference evidence="3" key="1">
    <citation type="submission" date="2023-07" db="EMBL/GenBank/DDBJ databases">
        <title>Shewanella mangrovi sp. nov., an acetaldehyde- degrading bacterium isolated from mangrove sediment.</title>
        <authorList>
            <person name="Liu Y."/>
        </authorList>
    </citation>
    <scope>NUCLEOTIDE SEQUENCE [LARGE SCALE GENOMIC DNA]</scope>
    <source>
        <strain evidence="3">C32</strain>
    </source>
</reference>
<evidence type="ECO:0000313" key="3">
    <source>
        <dbReference type="Proteomes" id="UP001201549"/>
    </source>
</evidence>
<dbReference type="SUPFAM" id="SSF82185">
    <property type="entry name" value="Histone H3 K4-specific methyltransferase SET7/9 N-terminal domain"/>
    <property type="match status" value="3"/>
</dbReference>
<organism evidence="2 3">
    <name type="scientific">Shewanella electrica</name>
    <dbReference type="NCBI Taxonomy" id="515560"/>
    <lineage>
        <taxon>Bacteria</taxon>
        <taxon>Pseudomonadati</taxon>
        <taxon>Pseudomonadota</taxon>
        <taxon>Gammaproteobacteria</taxon>
        <taxon>Alteromonadales</taxon>
        <taxon>Shewanellaceae</taxon>
        <taxon>Shewanella</taxon>
    </lineage>
</organism>
<protein>
    <recommendedName>
        <fullName evidence="4">MORN repeat variant</fullName>
    </recommendedName>
</protein>
<dbReference type="PANTHER" id="PTHR33706">
    <property type="entry name" value="MORN VARIANT REPEAT PROTEIN"/>
    <property type="match status" value="1"/>
</dbReference>
<dbReference type="InterPro" id="IPR011652">
    <property type="entry name" value="MORN_2"/>
</dbReference>
<dbReference type="Pfam" id="PF07661">
    <property type="entry name" value="MORN_2"/>
    <property type="match status" value="3"/>
</dbReference>
<dbReference type="Gene3D" id="3.90.930.1">
    <property type="match status" value="2"/>
</dbReference>
<evidence type="ECO:0008006" key="4">
    <source>
        <dbReference type="Google" id="ProtNLM"/>
    </source>
</evidence>
<sequence>MRQLIVVAALSLCSFMSQAGQIIHGPLTLPDDEDDPQSLSFEQRADAVAVLVSAEYLGQQEIDSYPKDTEIVAVFYQDLDGDGQREVIVMQQNSSGKRLTAYGANDIQWRPLTRAQAKLDQLTAQLKHFTVADARKALKAWPLENFLVHYSISNITDPVLSQLMDGKYAKAGKFLGYRDGNGQPVTDAARADSYFVQYPASITDTVAGHSKTFYLTQEYARAAYNMHNDGSGFIVTAVGYMAADDLGQYAGELVQFNPSHDGWVELASVSHYRQNQLDGDYQLFSERTGELAVSGSYVAGARQGRWTETDSNGDYWQGNYQQDKKQGKWLQFGSDDQQVGFAHYEQGKLNGDYQETQPDYQQDDQSARVIYAQGRYEMGVKQGNWIERDAKGSYVDGQREGEWQIDVRGESRQLLEQYHQGKRHGDSRTFNAAGVLISQYHYDMGVRSGLGREFYDNGNIKQQVNYRDNVKDGDFYSFYDNGQLRWITPYKIAEQDGKQVSLKDGTAIGYFDNGKLDYVRSYQDDKRSGNRYEFHQDSGKLKEFFLFTAERQGMGGRLNQAGVLTYLSHEWHGQSVDASYQFYDNGALRELIPWCQQIDETWQGKPFTYHSNDRCGVRRSFYEDGSVQCMRDYVEGQEQGFQCYSASGDVSESQQLTAPDRAIKRRYYSGGVLQEQTALIANYSTTIKGKPVYGFAGMRKDGVTIQYSALTGKPTYKYLYQNGKFICSQKLNLLGEPSAESANCKIDE</sequence>
<accession>A0ABT2FPD1</accession>
<keyword evidence="3" id="KW-1185">Reference proteome</keyword>
<gene>
    <name evidence="2" type="ORF">L9G74_13720</name>
</gene>